<dbReference type="SUPFAM" id="SSF48371">
    <property type="entry name" value="ARM repeat"/>
    <property type="match status" value="2"/>
</dbReference>
<proteinExistence type="predicted"/>
<sequence length="461" mass="51049">MEELHAEVLRGLAVNPSTPSDVLLRLLEPDARAAWFWLCFRTGGVPDDVADAIVAHPDHRVRGILAENMTADPAQRARMADDPEVKVRRALAMGPEPFRAEVEPLPDAAYERLLSDPDSQVRAWTAQSREIPNRLLAGYADHADAEVRAAATRAWDELPPAARQALLTDPDAGVRTAAAQRVCHQDAARTDELLGVLDGWERELVLGRGLLTRATAERLACGEDDGDRGAVALNPSLPPDLVDRLARDPEHWVRRVVSARPELTEEQRAAIDYRVESDERLTPLDWVLAIRDDPEALRRCATSAHIWLRRSAAVHPRLPSDLVDRLATDDDFAVRLLTCEFQPAAPAEALLGVFLEWQGITRSVLLSKPQFPRRGLARYADHDEPGLRRLAVHDPDATPELIERLSRDEFGIVRAAAAKDSRLSPERIEELLKDFSAAQSAAANPALPAEVMHRWLDTALS</sequence>
<dbReference type="AlphaFoldDB" id="A0A5N8XG95"/>
<dbReference type="InterPro" id="IPR011989">
    <property type="entry name" value="ARM-like"/>
</dbReference>
<accession>A0A5N8XG95</accession>
<comment type="caution">
    <text evidence="1">The sequence shown here is derived from an EMBL/GenBank/DDBJ whole genome shotgun (WGS) entry which is preliminary data.</text>
</comment>
<dbReference type="InterPro" id="IPR016024">
    <property type="entry name" value="ARM-type_fold"/>
</dbReference>
<evidence type="ECO:0008006" key="3">
    <source>
        <dbReference type="Google" id="ProtNLM"/>
    </source>
</evidence>
<reference evidence="1 2" key="1">
    <citation type="submission" date="2019-07" db="EMBL/GenBank/DDBJ databases">
        <title>New species of Amycolatopsis and Streptomyces.</title>
        <authorList>
            <person name="Duangmal K."/>
            <person name="Teo W.F.A."/>
            <person name="Lipun K."/>
        </authorList>
    </citation>
    <scope>NUCLEOTIDE SEQUENCE [LARGE SCALE GENOMIC DNA]</scope>
    <source>
        <strain evidence="1 2">NBRC 106415</strain>
    </source>
</reference>
<gene>
    <name evidence="1" type="ORF">FNH08_15540</name>
</gene>
<dbReference type="Gene3D" id="1.25.10.10">
    <property type="entry name" value="Leucine-rich Repeat Variant"/>
    <property type="match status" value="2"/>
</dbReference>
<dbReference type="Proteomes" id="UP000400924">
    <property type="component" value="Unassembled WGS sequence"/>
</dbReference>
<protein>
    <recommendedName>
        <fullName evidence="3">LRV domain-containing protein</fullName>
    </recommendedName>
</protein>
<dbReference type="EMBL" id="VJZC01000089">
    <property type="protein sequence ID" value="MPY58533.1"/>
    <property type="molecule type" value="Genomic_DNA"/>
</dbReference>
<organism evidence="1 2">
    <name type="scientific">Streptomyces spongiae</name>
    <dbReference type="NCBI Taxonomy" id="565072"/>
    <lineage>
        <taxon>Bacteria</taxon>
        <taxon>Bacillati</taxon>
        <taxon>Actinomycetota</taxon>
        <taxon>Actinomycetes</taxon>
        <taxon>Kitasatosporales</taxon>
        <taxon>Streptomycetaceae</taxon>
        <taxon>Streptomyces</taxon>
    </lineage>
</organism>
<evidence type="ECO:0000313" key="1">
    <source>
        <dbReference type="EMBL" id="MPY58533.1"/>
    </source>
</evidence>
<name>A0A5N8XG95_9ACTN</name>
<keyword evidence="2" id="KW-1185">Reference proteome</keyword>
<evidence type="ECO:0000313" key="2">
    <source>
        <dbReference type="Proteomes" id="UP000400924"/>
    </source>
</evidence>